<dbReference type="EMBL" id="KV918908">
    <property type="protein sequence ID" value="OSX75292.1"/>
    <property type="molecule type" value="Genomic_DNA"/>
</dbReference>
<feature type="compositionally biased region" description="Pro residues" evidence="1">
    <location>
        <begin position="94"/>
        <end position="104"/>
    </location>
</feature>
<feature type="region of interest" description="Disordered" evidence="1">
    <location>
        <begin position="75"/>
        <end position="104"/>
    </location>
</feature>
<reference evidence="2 3" key="1">
    <citation type="submission" date="2017-03" db="EMBL/GenBank/DDBJ databases">
        <title>WGS assembly of Porphyra umbilicalis.</title>
        <authorList>
            <person name="Brawley S.H."/>
            <person name="Blouin N.A."/>
            <person name="Ficko-Blean E."/>
            <person name="Wheeler G.L."/>
            <person name="Lohr M."/>
            <person name="Goodson H.V."/>
            <person name="Jenkins J.W."/>
            <person name="Blaby-Haas C.E."/>
            <person name="Helliwell K.E."/>
            <person name="Chan C."/>
            <person name="Marriage T."/>
            <person name="Bhattacharya D."/>
            <person name="Klein A.S."/>
            <person name="Badis Y."/>
            <person name="Brodie J."/>
            <person name="Cao Y."/>
            <person name="Collen J."/>
            <person name="Dittami S.M."/>
            <person name="Gachon C.M."/>
            <person name="Green B.R."/>
            <person name="Karpowicz S."/>
            <person name="Kim J.W."/>
            <person name="Kudahl U."/>
            <person name="Lin S."/>
            <person name="Michel G."/>
            <person name="Mittag M."/>
            <person name="Olson B.J."/>
            <person name="Pangilinan J."/>
            <person name="Peng Y."/>
            <person name="Qiu H."/>
            <person name="Shu S."/>
            <person name="Singer J.T."/>
            <person name="Smith A.G."/>
            <person name="Sprecher B.N."/>
            <person name="Wagner V."/>
            <person name="Wang W."/>
            <person name="Wang Z.-Y."/>
            <person name="Yan J."/>
            <person name="Yarish C."/>
            <person name="Zoeuner-Riek S."/>
            <person name="Zhuang Y."/>
            <person name="Zou Y."/>
            <person name="Lindquist E.A."/>
            <person name="Grimwood J."/>
            <person name="Barry K."/>
            <person name="Rokhsar D.S."/>
            <person name="Schmutz J."/>
            <person name="Stiller J.W."/>
            <person name="Grossman A.R."/>
            <person name="Prochnik S.E."/>
        </authorList>
    </citation>
    <scope>NUCLEOTIDE SEQUENCE [LARGE SCALE GENOMIC DNA]</scope>
    <source>
        <strain evidence="2">4086291</strain>
    </source>
</reference>
<organism evidence="2 3">
    <name type="scientific">Porphyra umbilicalis</name>
    <name type="common">Purple laver</name>
    <name type="synonym">Red alga</name>
    <dbReference type="NCBI Taxonomy" id="2786"/>
    <lineage>
        <taxon>Eukaryota</taxon>
        <taxon>Rhodophyta</taxon>
        <taxon>Bangiophyceae</taxon>
        <taxon>Bangiales</taxon>
        <taxon>Bangiaceae</taxon>
        <taxon>Porphyra</taxon>
    </lineage>
</organism>
<evidence type="ECO:0000313" key="3">
    <source>
        <dbReference type="Proteomes" id="UP000218209"/>
    </source>
</evidence>
<keyword evidence="3" id="KW-1185">Reference proteome</keyword>
<dbReference type="AlphaFoldDB" id="A0A1X6P301"/>
<dbReference type="Proteomes" id="UP000218209">
    <property type="component" value="Unassembled WGS sequence"/>
</dbReference>
<proteinExistence type="predicted"/>
<dbReference type="PANTHER" id="PTHR35479">
    <property type="entry name" value="UNNAMED PRODUCT"/>
    <property type="match status" value="1"/>
</dbReference>
<sequence length="104" mass="11319">MASRAAAVAAATSTRTAMAAKKNVHIENWASFRENCEHVFEVSLKNLSIFGVAGVAVPYCIYRTVIDEQMHKEQGRGAEQYIGHTRRFLGGGEPLPPPSSATEQ</sequence>
<gene>
    <name evidence="2" type="ORF">BU14_0242s0011</name>
</gene>
<protein>
    <submittedName>
        <fullName evidence="2">Uncharacterized protein</fullName>
    </submittedName>
</protein>
<evidence type="ECO:0000313" key="2">
    <source>
        <dbReference type="EMBL" id="OSX75292.1"/>
    </source>
</evidence>
<dbReference type="OrthoDB" id="504268at2759"/>
<name>A0A1X6P301_PORUM</name>
<evidence type="ECO:0000256" key="1">
    <source>
        <dbReference type="SAM" id="MobiDB-lite"/>
    </source>
</evidence>
<dbReference type="PANTHER" id="PTHR35479:SF4">
    <property type="entry name" value="OS01G0750800 PROTEIN"/>
    <property type="match status" value="1"/>
</dbReference>
<accession>A0A1X6P301</accession>